<evidence type="ECO:0000313" key="1">
    <source>
        <dbReference type="EMBL" id="MCQ1057660.1"/>
    </source>
</evidence>
<dbReference type="EMBL" id="JANEYT010000009">
    <property type="protein sequence ID" value="MCQ1057660.1"/>
    <property type="molecule type" value="Genomic_DNA"/>
</dbReference>
<dbReference type="Pfam" id="PF10973">
    <property type="entry name" value="DUF2799"/>
    <property type="match status" value="1"/>
</dbReference>
<accession>A0ABT1MYW2</accession>
<dbReference type="PROSITE" id="PS51257">
    <property type="entry name" value="PROKAR_LIPOPROTEIN"/>
    <property type="match status" value="1"/>
</dbReference>
<sequence length="136" mass="15093">MDNQKRMRAILGVSMGLALSGCSTNYVDSYVAANDWQSLGEQDALKGHRVRELSSLVDGDLLAAQQKYSTGYEIGRVEFCDIDKAWQLGKSGQNYFGICDGMPDGGEFRQQYNYGHDAFVIEMERESSSDGFGFGY</sequence>
<comment type="caution">
    <text evidence="1">The sequence shown here is derived from an EMBL/GenBank/DDBJ whole genome shotgun (WGS) entry which is preliminary data.</text>
</comment>
<keyword evidence="2" id="KW-1185">Reference proteome</keyword>
<name>A0ABT1MYW2_9GAMM</name>
<organism evidence="1 2">
    <name type="scientific">Photobacterium pectinilyticum</name>
    <dbReference type="NCBI Taxonomy" id="2906793"/>
    <lineage>
        <taxon>Bacteria</taxon>
        <taxon>Pseudomonadati</taxon>
        <taxon>Pseudomonadota</taxon>
        <taxon>Gammaproteobacteria</taxon>
        <taxon>Vibrionales</taxon>
        <taxon>Vibrionaceae</taxon>
        <taxon>Photobacterium</taxon>
    </lineage>
</organism>
<dbReference type="Proteomes" id="UP001524460">
    <property type="component" value="Unassembled WGS sequence"/>
</dbReference>
<proteinExistence type="predicted"/>
<dbReference type="InterPro" id="IPR021242">
    <property type="entry name" value="DUF2799"/>
</dbReference>
<reference evidence="1 2" key="1">
    <citation type="submission" date="2022-07" db="EMBL/GenBank/DDBJ databases">
        <title>Photobacterium pectinilyticum sp. nov., a marine bacterium isolated from surface seawater of Qingdao offshore.</title>
        <authorList>
            <person name="Wang X."/>
        </authorList>
    </citation>
    <scope>NUCLEOTIDE SEQUENCE [LARGE SCALE GENOMIC DNA]</scope>
    <source>
        <strain evidence="1 2">ZSDE20</strain>
    </source>
</reference>
<dbReference type="RefSeq" id="WP_255041283.1">
    <property type="nucleotide sequence ID" value="NZ_JANEYT010000009.1"/>
</dbReference>
<gene>
    <name evidence="1" type="ORF">NHN17_06245</name>
</gene>
<protein>
    <submittedName>
        <fullName evidence="1">DUF2799 domain-containing protein</fullName>
    </submittedName>
</protein>
<evidence type="ECO:0000313" key="2">
    <source>
        <dbReference type="Proteomes" id="UP001524460"/>
    </source>
</evidence>